<keyword evidence="4" id="KW-0479">Metal-binding</keyword>
<keyword evidence="5 8" id="KW-0862">Zinc</keyword>
<evidence type="ECO:0000256" key="5">
    <source>
        <dbReference type="ARBA" id="ARBA00022833"/>
    </source>
</evidence>
<evidence type="ECO:0000256" key="2">
    <source>
        <dbReference type="ARBA" id="ARBA00006217"/>
    </source>
</evidence>
<evidence type="ECO:0000313" key="9">
    <source>
        <dbReference type="EMBL" id="MEO3693647.1"/>
    </source>
</evidence>
<gene>
    <name evidence="9" type="primary">can</name>
    <name evidence="9" type="ORF">ABDJ85_19410</name>
</gene>
<dbReference type="InterPro" id="IPR001765">
    <property type="entry name" value="Carbonic_anhydrase"/>
</dbReference>
<comment type="similarity">
    <text evidence="2 8">Belongs to the beta-class carbonic anhydrase family.</text>
</comment>
<dbReference type="PROSITE" id="PS00705">
    <property type="entry name" value="PROK_CO2_ANHYDRASE_2"/>
    <property type="match status" value="1"/>
</dbReference>
<dbReference type="Gene3D" id="3.40.1050.10">
    <property type="entry name" value="Carbonic anhydrase"/>
    <property type="match status" value="1"/>
</dbReference>
<dbReference type="PANTHER" id="PTHR11002:SF76">
    <property type="entry name" value="CARBONIC ANHYDRASE"/>
    <property type="match status" value="1"/>
</dbReference>
<proteinExistence type="inferred from homology"/>
<evidence type="ECO:0000256" key="3">
    <source>
        <dbReference type="ARBA" id="ARBA00012925"/>
    </source>
</evidence>
<dbReference type="Proteomes" id="UP001495147">
    <property type="component" value="Unassembled WGS sequence"/>
</dbReference>
<protein>
    <recommendedName>
        <fullName evidence="3 8">Carbonic anhydrase</fullName>
        <ecNumber evidence="3 8">4.2.1.1</ecNumber>
    </recommendedName>
    <alternativeName>
        <fullName evidence="8">Carbonate dehydratase</fullName>
    </alternativeName>
</protein>
<evidence type="ECO:0000256" key="1">
    <source>
        <dbReference type="ARBA" id="ARBA00001947"/>
    </source>
</evidence>
<dbReference type="NCBIfam" id="NF007756">
    <property type="entry name" value="PRK10437.1"/>
    <property type="match status" value="1"/>
</dbReference>
<evidence type="ECO:0000313" key="10">
    <source>
        <dbReference type="Proteomes" id="UP001495147"/>
    </source>
</evidence>
<organism evidence="9 10">
    <name type="scientific">Roseateles paludis</name>
    <dbReference type="NCBI Taxonomy" id="3145238"/>
    <lineage>
        <taxon>Bacteria</taxon>
        <taxon>Pseudomonadati</taxon>
        <taxon>Pseudomonadota</taxon>
        <taxon>Betaproteobacteria</taxon>
        <taxon>Burkholderiales</taxon>
        <taxon>Sphaerotilaceae</taxon>
        <taxon>Roseateles</taxon>
    </lineage>
</organism>
<reference evidence="9 10" key="1">
    <citation type="submission" date="2024-05" db="EMBL/GenBank/DDBJ databases">
        <title>Roseateles sp. DJS-2-20 16S ribosomal RNA gene Genome sequencing and assembly.</title>
        <authorList>
            <person name="Woo H."/>
        </authorList>
    </citation>
    <scope>NUCLEOTIDE SEQUENCE [LARGE SCALE GENOMIC DNA]</scope>
    <source>
        <strain evidence="9 10">DJS-2-20</strain>
    </source>
</reference>
<dbReference type="SUPFAM" id="SSF53056">
    <property type="entry name" value="beta-carbonic anhydrase, cab"/>
    <property type="match status" value="1"/>
</dbReference>
<keyword evidence="6 8" id="KW-0456">Lyase</keyword>
<dbReference type="Pfam" id="PF00484">
    <property type="entry name" value="Pro_CA"/>
    <property type="match status" value="1"/>
</dbReference>
<dbReference type="InterPro" id="IPR036874">
    <property type="entry name" value="Carbonic_anhydrase_sf"/>
</dbReference>
<dbReference type="CDD" id="cd00883">
    <property type="entry name" value="beta_CA_cladeA"/>
    <property type="match status" value="1"/>
</dbReference>
<evidence type="ECO:0000256" key="8">
    <source>
        <dbReference type="RuleBase" id="RU003956"/>
    </source>
</evidence>
<evidence type="ECO:0000256" key="6">
    <source>
        <dbReference type="ARBA" id="ARBA00023239"/>
    </source>
</evidence>
<dbReference type="PROSITE" id="PS00704">
    <property type="entry name" value="PROK_CO2_ANHYDRASE_1"/>
    <property type="match status" value="1"/>
</dbReference>
<evidence type="ECO:0000256" key="4">
    <source>
        <dbReference type="ARBA" id="ARBA00022723"/>
    </source>
</evidence>
<dbReference type="SMART" id="SM00947">
    <property type="entry name" value="Pro_CA"/>
    <property type="match status" value="1"/>
</dbReference>
<comment type="function">
    <text evidence="8">Reversible hydration of carbon dioxide.</text>
</comment>
<comment type="caution">
    <text evidence="9">The sequence shown here is derived from an EMBL/GenBank/DDBJ whole genome shotgun (WGS) entry which is preliminary data.</text>
</comment>
<name>A0ABV0G7F5_9BURK</name>
<comment type="cofactor">
    <cofactor evidence="1">
        <name>Zn(2+)</name>
        <dbReference type="ChEBI" id="CHEBI:29105"/>
    </cofactor>
</comment>
<sequence>MTKELDDLFANNRQWAADMVAREEGFFTKLLAQQEPQYLWIGCADSRVPANELVGLLPGELFVHRNVANLVVHTDLNALSVIQFAVDVLNVLHVIVVGHSQCGGVKAALLGKRAGLVDNWLRHVVDVRDTHAGLLSCIDDEARRVDALVELNVLEQARNVCHTTIVKDAWARGQSVTVHGWVYGLHNGLLQDLKINAASAEDVAPAYARGLASVAMRYLPPNQRVPAPSLV</sequence>
<dbReference type="EC" id="4.2.1.1" evidence="3 8"/>
<keyword evidence="10" id="KW-1185">Reference proteome</keyword>
<comment type="catalytic activity">
    <reaction evidence="7 8">
        <text>hydrogencarbonate + H(+) = CO2 + H2O</text>
        <dbReference type="Rhea" id="RHEA:10748"/>
        <dbReference type="ChEBI" id="CHEBI:15377"/>
        <dbReference type="ChEBI" id="CHEBI:15378"/>
        <dbReference type="ChEBI" id="CHEBI:16526"/>
        <dbReference type="ChEBI" id="CHEBI:17544"/>
        <dbReference type="EC" id="4.2.1.1"/>
    </reaction>
</comment>
<dbReference type="PANTHER" id="PTHR11002">
    <property type="entry name" value="CARBONIC ANHYDRASE"/>
    <property type="match status" value="1"/>
</dbReference>
<dbReference type="RefSeq" id="WP_347706460.1">
    <property type="nucleotide sequence ID" value="NZ_JBDPZD010000009.1"/>
</dbReference>
<dbReference type="EMBL" id="JBDPZD010000009">
    <property type="protein sequence ID" value="MEO3693647.1"/>
    <property type="molecule type" value="Genomic_DNA"/>
</dbReference>
<evidence type="ECO:0000256" key="7">
    <source>
        <dbReference type="ARBA" id="ARBA00048348"/>
    </source>
</evidence>
<dbReference type="InterPro" id="IPR015892">
    <property type="entry name" value="Carbonic_anhydrase_CS"/>
</dbReference>
<accession>A0ABV0G7F5</accession>